<dbReference type="Gene3D" id="3.40.50.720">
    <property type="entry name" value="NAD(P)-binding Rossmann-like Domain"/>
    <property type="match status" value="1"/>
</dbReference>
<dbReference type="NCBIfam" id="TIGR01181">
    <property type="entry name" value="dTDP_gluc_dehyt"/>
    <property type="match status" value="1"/>
</dbReference>
<evidence type="ECO:0000256" key="2">
    <source>
        <dbReference type="ARBA" id="ARBA00023027"/>
    </source>
</evidence>
<name>A0A381PPG2_9ZZZZ</name>
<dbReference type="CDD" id="cd05246">
    <property type="entry name" value="dTDP_GD_SDR_e"/>
    <property type="match status" value="1"/>
</dbReference>
<dbReference type="AlphaFoldDB" id="A0A381PPG2"/>
<dbReference type="GO" id="GO:0008460">
    <property type="term" value="F:dTDP-glucose 4,6-dehydratase activity"/>
    <property type="evidence" value="ECO:0007669"/>
    <property type="project" value="InterPro"/>
</dbReference>
<organism evidence="5">
    <name type="scientific">marine metagenome</name>
    <dbReference type="NCBI Taxonomy" id="408172"/>
    <lineage>
        <taxon>unclassified sequences</taxon>
        <taxon>metagenomes</taxon>
        <taxon>ecological metagenomes</taxon>
    </lineage>
</organism>
<proteinExistence type="predicted"/>
<dbReference type="PANTHER" id="PTHR43000">
    <property type="entry name" value="DTDP-D-GLUCOSE 4,6-DEHYDRATASE-RELATED"/>
    <property type="match status" value="1"/>
</dbReference>
<keyword evidence="2" id="KW-0520">NAD</keyword>
<dbReference type="GO" id="GO:0009225">
    <property type="term" value="P:nucleotide-sugar metabolic process"/>
    <property type="evidence" value="ECO:0007669"/>
    <property type="project" value="InterPro"/>
</dbReference>
<reference evidence="5" key="1">
    <citation type="submission" date="2018-05" db="EMBL/GenBank/DDBJ databases">
        <authorList>
            <person name="Lanie J.A."/>
            <person name="Ng W.-L."/>
            <person name="Kazmierczak K.M."/>
            <person name="Andrzejewski T.M."/>
            <person name="Davidsen T.M."/>
            <person name="Wayne K.J."/>
            <person name="Tettelin H."/>
            <person name="Glass J.I."/>
            <person name="Rusch D."/>
            <person name="Podicherti R."/>
            <person name="Tsui H.-C.T."/>
            <person name="Winkler M.E."/>
        </authorList>
    </citation>
    <scope>NUCLEOTIDE SEQUENCE</scope>
</reference>
<dbReference type="Pfam" id="PF16363">
    <property type="entry name" value="GDP_Man_Dehyd"/>
    <property type="match status" value="1"/>
</dbReference>
<accession>A0A381PPG2</accession>
<dbReference type="Gene3D" id="3.90.25.10">
    <property type="entry name" value="UDP-galactose 4-epimerase, domain 1"/>
    <property type="match status" value="1"/>
</dbReference>
<sequence>MNLMITGGAGFIGANLVLHWLRHHPDDLVVNFDALTYAGNLGNLEDVKDLPNYRFFHGDLRNALEISKAFSEHNIEAVIHLAAESHVDRSIHGPADFIETNVTGTFNLLETAREFWGDDLSKHRILHVSTDEVYGSLGSTGKFLESTPYAPNSPYSSSKAASDHLVRAWHHTYGMNVVTTNCSNNYGPYQFPEKLLPLLINNCTQNLPIPVYGDGKNIRDWLFVEDHCEALDCVFHEGDTGETYNIGGCNEWSNIDIVRYLCRELDKELNRSGADSCENLITFVKDRPGHDRRYAIDAGKIKNTLNWTPRHTFEEGLTKTIRWYIDHQDWVSNITTGTYRDYYKHQYG</sequence>
<evidence type="ECO:0000256" key="1">
    <source>
        <dbReference type="ARBA" id="ARBA00001911"/>
    </source>
</evidence>
<dbReference type="SUPFAM" id="SSF51735">
    <property type="entry name" value="NAD(P)-binding Rossmann-fold domains"/>
    <property type="match status" value="1"/>
</dbReference>
<comment type="cofactor">
    <cofactor evidence="1">
        <name>NAD(+)</name>
        <dbReference type="ChEBI" id="CHEBI:57540"/>
    </cofactor>
</comment>
<gene>
    <name evidence="5" type="ORF">METZ01_LOCUS21775</name>
</gene>
<evidence type="ECO:0000259" key="4">
    <source>
        <dbReference type="Pfam" id="PF16363"/>
    </source>
</evidence>
<feature type="domain" description="NAD(P)-binding" evidence="4">
    <location>
        <begin position="4"/>
        <end position="320"/>
    </location>
</feature>
<dbReference type="EMBL" id="UINC01001047">
    <property type="protein sequence ID" value="SUZ68921.1"/>
    <property type="molecule type" value="Genomic_DNA"/>
</dbReference>
<evidence type="ECO:0000313" key="5">
    <source>
        <dbReference type="EMBL" id="SUZ68921.1"/>
    </source>
</evidence>
<dbReference type="InterPro" id="IPR016040">
    <property type="entry name" value="NAD(P)-bd_dom"/>
</dbReference>
<evidence type="ECO:0000256" key="3">
    <source>
        <dbReference type="ARBA" id="ARBA00023239"/>
    </source>
</evidence>
<keyword evidence="3" id="KW-0456">Lyase</keyword>
<protein>
    <recommendedName>
        <fullName evidence="4">NAD(P)-binding domain-containing protein</fullName>
    </recommendedName>
</protein>
<dbReference type="InterPro" id="IPR005888">
    <property type="entry name" value="dTDP_Gluc_deHydtase"/>
</dbReference>
<dbReference type="InterPro" id="IPR036291">
    <property type="entry name" value="NAD(P)-bd_dom_sf"/>
</dbReference>